<comment type="caution">
    <text evidence="2">The sequence shown here is derived from an EMBL/GenBank/DDBJ whole genome shotgun (WGS) entry which is preliminary data.</text>
</comment>
<protein>
    <submittedName>
        <fullName evidence="2">Uncharacterized protein</fullName>
    </submittedName>
</protein>
<accession>A0ABR8BXS5</accession>
<reference evidence="2 3" key="1">
    <citation type="journal article" date="2020" name="ISME J.">
        <title>Comparative genomics reveals insights into cyanobacterial evolution and habitat adaptation.</title>
        <authorList>
            <person name="Chen M.Y."/>
            <person name="Teng W.K."/>
            <person name="Zhao L."/>
            <person name="Hu C.X."/>
            <person name="Zhou Y.K."/>
            <person name="Han B.P."/>
            <person name="Song L.R."/>
            <person name="Shu W.S."/>
        </authorList>
    </citation>
    <scope>NUCLEOTIDE SEQUENCE [LARGE SCALE GENOMIC DNA]</scope>
    <source>
        <strain evidence="2 3">FACHB-1040</strain>
    </source>
</reference>
<evidence type="ECO:0000313" key="3">
    <source>
        <dbReference type="Proteomes" id="UP000606721"/>
    </source>
</evidence>
<sequence length="91" mass="10080">MARISCIWAYSLYFLHLGAGPVFPAFGRRPCAPTGFLFKNSKLQNKDISIISSYKKELFMNLIDGIFLTLLNAAICLVLPKLLSLALSAKN</sequence>
<evidence type="ECO:0000256" key="1">
    <source>
        <dbReference type="SAM" id="Phobius"/>
    </source>
</evidence>
<organism evidence="2 3">
    <name type="scientific">Aphanizomenon flos-aquae FACHB-1040</name>
    <dbReference type="NCBI Taxonomy" id="2692887"/>
    <lineage>
        <taxon>Bacteria</taxon>
        <taxon>Bacillati</taxon>
        <taxon>Cyanobacteriota</taxon>
        <taxon>Cyanophyceae</taxon>
        <taxon>Nostocales</taxon>
        <taxon>Aphanizomenonaceae</taxon>
        <taxon>Aphanizomenon</taxon>
    </lineage>
</organism>
<proteinExistence type="predicted"/>
<dbReference type="Proteomes" id="UP000606721">
    <property type="component" value="Unassembled WGS sequence"/>
</dbReference>
<keyword evidence="1" id="KW-1133">Transmembrane helix</keyword>
<gene>
    <name evidence="2" type="ORF">H6F99_15930</name>
</gene>
<dbReference type="EMBL" id="JACJQT010000042">
    <property type="protein sequence ID" value="MBD2279728.1"/>
    <property type="molecule type" value="Genomic_DNA"/>
</dbReference>
<keyword evidence="1" id="KW-0812">Transmembrane</keyword>
<name>A0ABR8BXS5_APHFL</name>
<keyword evidence="1" id="KW-0472">Membrane</keyword>
<keyword evidence="3" id="KW-1185">Reference proteome</keyword>
<dbReference type="RefSeq" id="WP_190383561.1">
    <property type="nucleotide sequence ID" value="NZ_JACJQT010000042.1"/>
</dbReference>
<feature type="transmembrane region" description="Helical" evidence="1">
    <location>
        <begin position="66"/>
        <end position="87"/>
    </location>
</feature>
<evidence type="ECO:0000313" key="2">
    <source>
        <dbReference type="EMBL" id="MBD2279728.1"/>
    </source>
</evidence>